<comment type="caution">
    <text evidence="1">The sequence shown here is derived from an EMBL/GenBank/DDBJ whole genome shotgun (WGS) entry which is preliminary data.</text>
</comment>
<dbReference type="AlphaFoldDB" id="A0A840UQF9"/>
<name>A0A840UQF9_9BACT</name>
<dbReference type="Proteomes" id="UP000539642">
    <property type="component" value="Unassembled WGS sequence"/>
</dbReference>
<dbReference type="EMBL" id="JACHEO010000012">
    <property type="protein sequence ID" value="MBB5348457.1"/>
    <property type="molecule type" value="Genomic_DNA"/>
</dbReference>
<sequence length="407" mass="45286">MFRIIGHPAMPDSSWIEIGRGLNVLKTGDTDQAQALAHTLQTINPPYDINQADPFRDFPQYLDGPGYRRRIDPSRKTAALAIFAASPQLVRELTAIDPVYYETGRIEFGRRRDHSRWVNFVELAGSIRWSEIEPTISSLLDHTGAAGKALRQQLRPAIAPLRGVDRIKGPVAATLKEHLETLSPFLPAQRQEQLDRCLNAIDRAEHFRRAKDRASAWLPYFVLITAATVGLTGNNGDETAATRLQAMSVAPLTFLTARLATVDTDKISWNQRLSRTNRQLEDLYPGLTLQCELEGATATLESRERPDPLSFHELPVVRRIEALMAAASVLHEQLHGNQPIFLLDVNGMQLQPAEQTDLLQILLRHCHHWQSVVVPDRDFLAICSKRLGPGGKDGHALAQLVDASPAA</sequence>
<keyword evidence="2" id="KW-1185">Reference proteome</keyword>
<evidence type="ECO:0000313" key="1">
    <source>
        <dbReference type="EMBL" id="MBB5348457.1"/>
    </source>
</evidence>
<accession>A0A840UQF9</accession>
<gene>
    <name evidence="1" type="ORF">HNQ81_002193</name>
</gene>
<organism evidence="1 2">
    <name type="scientific">Desulfoprunum benzoelyticum</name>
    <dbReference type="NCBI Taxonomy" id="1506996"/>
    <lineage>
        <taxon>Bacteria</taxon>
        <taxon>Pseudomonadati</taxon>
        <taxon>Thermodesulfobacteriota</taxon>
        <taxon>Desulfobulbia</taxon>
        <taxon>Desulfobulbales</taxon>
        <taxon>Desulfobulbaceae</taxon>
        <taxon>Desulfoprunum</taxon>
    </lineage>
</organism>
<protein>
    <submittedName>
        <fullName evidence="1">Uncharacterized protein</fullName>
    </submittedName>
</protein>
<evidence type="ECO:0000313" key="2">
    <source>
        <dbReference type="Proteomes" id="UP000539642"/>
    </source>
</evidence>
<reference evidence="1 2" key="1">
    <citation type="submission" date="2020-08" db="EMBL/GenBank/DDBJ databases">
        <title>Genomic Encyclopedia of Type Strains, Phase IV (KMG-IV): sequencing the most valuable type-strain genomes for metagenomic binning, comparative biology and taxonomic classification.</title>
        <authorList>
            <person name="Goeker M."/>
        </authorList>
    </citation>
    <scope>NUCLEOTIDE SEQUENCE [LARGE SCALE GENOMIC DNA]</scope>
    <source>
        <strain evidence="1 2">DSM 28570</strain>
    </source>
</reference>
<dbReference type="RefSeq" id="WP_183351217.1">
    <property type="nucleotide sequence ID" value="NZ_JACHEO010000012.1"/>
</dbReference>
<proteinExistence type="predicted"/>